<evidence type="ECO:0000313" key="11">
    <source>
        <dbReference type="EMBL" id="BAN07444.1"/>
    </source>
</evidence>
<evidence type="ECO:0000256" key="6">
    <source>
        <dbReference type="ARBA" id="ARBA00023316"/>
    </source>
</evidence>
<dbReference type="GO" id="GO:0071555">
    <property type="term" value="P:cell wall organization"/>
    <property type="evidence" value="ECO:0007669"/>
    <property type="project" value="UniProtKB-KW"/>
</dbReference>
<dbReference type="SUPFAM" id="SSF56601">
    <property type="entry name" value="beta-lactamase/transpeptidase-like"/>
    <property type="match status" value="1"/>
</dbReference>
<protein>
    <submittedName>
        <fullName evidence="11">D-alanyl-D-alanine carboxypeptidase dacA</fullName>
    </submittedName>
</protein>
<name>M5AF59_LEVBR</name>
<gene>
    <name evidence="11" type="ORF">LVISKB_1809</name>
</gene>
<dbReference type="EMBL" id="AP012167">
    <property type="protein sequence ID" value="BAN07444.1"/>
    <property type="molecule type" value="Genomic_DNA"/>
</dbReference>
<evidence type="ECO:0000256" key="7">
    <source>
        <dbReference type="PIRSR" id="PIRSR618044-1"/>
    </source>
</evidence>
<dbReference type="InterPro" id="IPR001967">
    <property type="entry name" value="Peptidase_S11_N"/>
</dbReference>
<keyword evidence="5" id="KW-0573">Peptidoglycan synthesis</keyword>
<evidence type="ECO:0000259" key="10">
    <source>
        <dbReference type="Pfam" id="PF00768"/>
    </source>
</evidence>
<dbReference type="Proteomes" id="UP000012042">
    <property type="component" value="Chromosome"/>
</dbReference>
<feature type="active site" description="Proton acceptor" evidence="7">
    <location>
        <position position="200"/>
    </location>
</feature>
<keyword evidence="6" id="KW-0961">Cell wall biogenesis/degradation</keyword>
<dbReference type="InterPro" id="IPR012338">
    <property type="entry name" value="Beta-lactam/transpept-like"/>
</dbReference>
<keyword evidence="2" id="KW-0732">Signal</keyword>
<dbReference type="PATRIC" id="fig|1001583.3.peg.1796"/>
<proteinExistence type="inferred from homology"/>
<dbReference type="KEGG" id="lbk:LVISKB_1809"/>
<keyword evidence="11" id="KW-0645">Protease</keyword>
<dbReference type="GO" id="GO:0009252">
    <property type="term" value="P:peptidoglycan biosynthetic process"/>
    <property type="evidence" value="ECO:0007669"/>
    <property type="project" value="UniProtKB-KW"/>
</dbReference>
<dbReference type="InterPro" id="IPR018044">
    <property type="entry name" value="Peptidase_S11"/>
</dbReference>
<accession>M5AF59</accession>
<feature type="domain" description="Peptidase S11 D-alanyl-D-alanine carboxypeptidase A N-terminal" evidence="10">
    <location>
        <begin position="170"/>
        <end position="413"/>
    </location>
</feature>
<keyword evidence="3" id="KW-0378">Hydrolase</keyword>
<feature type="active site" description="Acyl-ester intermediate" evidence="7">
    <location>
        <position position="197"/>
    </location>
</feature>
<dbReference type="GO" id="GO:0009002">
    <property type="term" value="F:serine-type D-Ala-D-Ala carboxypeptidase activity"/>
    <property type="evidence" value="ECO:0007669"/>
    <property type="project" value="InterPro"/>
</dbReference>
<evidence type="ECO:0000256" key="9">
    <source>
        <dbReference type="RuleBase" id="RU004016"/>
    </source>
</evidence>
<dbReference type="HOGENOM" id="CLU_674037_0_0_9"/>
<dbReference type="GO" id="GO:0008360">
    <property type="term" value="P:regulation of cell shape"/>
    <property type="evidence" value="ECO:0007669"/>
    <property type="project" value="UniProtKB-KW"/>
</dbReference>
<evidence type="ECO:0000256" key="3">
    <source>
        <dbReference type="ARBA" id="ARBA00022801"/>
    </source>
</evidence>
<feature type="binding site" evidence="8">
    <location>
        <position position="383"/>
    </location>
    <ligand>
        <name>substrate</name>
    </ligand>
</feature>
<evidence type="ECO:0000256" key="5">
    <source>
        <dbReference type="ARBA" id="ARBA00022984"/>
    </source>
</evidence>
<evidence type="ECO:0000313" key="12">
    <source>
        <dbReference type="Proteomes" id="UP000012042"/>
    </source>
</evidence>
<evidence type="ECO:0000256" key="4">
    <source>
        <dbReference type="ARBA" id="ARBA00022960"/>
    </source>
</evidence>
<keyword evidence="11" id="KW-0121">Carboxypeptidase</keyword>
<dbReference type="AlphaFoldDB" id="M5AF59"/>
<dbReference type="GO" id="GO:0006508">
    <property type="term" value="P:proteolysis"/>
    <property type="evidence" value="ECO:0007669"/>
    <property type="project" value="InterPro"/>
</dbReference>
<comment type="similarity">
    <text evidence="1 9">Belongs to the peptidase S11 family.</text>
</comment>
<dbReference type="PANTHER" id="PTHR21581">
    <property type="entry name" value="D-ALANYL-D-ALANINE CARBOXYPEPTIDASE"/>
    <property type="match status" value="1"/>
</dbReference>
<keyword evidence="4" id="KW-0133">Cell shape</keyword>
<dbReference type="PANTHER" id="PTHR21581:SF11">
    <property type="entry name" value="D-ALANYL-D-ALANINE CARBOXYPEPTIDASE DACA"/>
    <property type="match status" value="1"/>
</dbReference>
<feature type="active site" evidence="7">
    <location>
        <position position="262"/>
    </location>
</feature>
<organism evidence="11 12">
    <name type="scientific">Levilactobacillus brevis KB290</name>
    <dbReference type="NCBI Taxonomy" id="1001583"/>
    <lineage>
        <taxon>Bacteria</taxon>
        <taxon>Bacillati</taxon>
        <taxon>Bacillota</taxon>
        <taxon>Bacilli</taxon>
        <taxon>Lactobacillales</taxon>
        <taxon>Lactobacillaceae</taxon>
        <taxon>Levilactobacillus</taxon>
    </lineage>
</organism>
<dbReference type="Pfam" id="PF00768">
    <property type="entry name" value="Peptidase_S11"/>
    <property type="match status" value="1"/>
</dbReference>
<dbReference type="PRINTS" id="PR00725">
    <property type="entry name" value="DADACBPTASE1"/>
</dbReference>
<evidence type="ECO:0000256" key="1">
    <source>
        <dbReference type="ARBA" id="ARBA00007164"/>
    </source>
</evidence>
<evidence type="ECO:0000256" key="2">
    <source>
        <dbReference type="ARBA" id="ARBA00022729"/>
    </source>
</evidence>
<evidence type="ECO:0000256" key="8">
    <source>
        <dbReference type="PIRSR" id="PIRSR618044-2"/>
    </source>
</evidence>
<dbReference type="Gene3D" id="3.40.710.10">
    <property type="entry name" value="DD-peptidase/beta-lactamase superfamily"/>
    <property type="match status" value="1"/>
</dbReference>
<reference evidence="11 12" key="1">
    <citation type="journal article" date="2013" name="PLoS ONE">
        <title>Genomic Analysis by Deep Sequencing of the Probiotic Lactobacillus brevis KB290 Harboring Nine Plasmids Reveals Genomic Stability.</title>
        <authorList>
            <person name="Fukao M."/>
            <person name="Oshima K."/>
            <person name="Morita H."/>
            <person name="Toh H."/>
            <person name="Suda W."/>
            <person name="Kim S.W."/>
            <person name="Suzuki S."/>
            <person name="Yakabe T."/>
            <person name="Hattori M."/>
            <person name="Yajima N."/>
        </authorList>
    </citation>
    <scope>NUCLEOTIDE SEQUENCE [LARGE SCALE GENOMIC DNA]</scope>
    <source>
        <strain evidence="11 12">KB290</strain>
    </source>
</reference>
<sequence>MDYDTVTSPTSKLQNDGYPCLVIVVRVRVILGRFNLRKEDNVIMGLKKAKRAIMAVALTAAIGSGVLVGTQATAQAATAYKTVSTKTLTKTAYHKKSTAGALYNQTHTKKVAALKTYPNTTWYATKQATLKHSNSKGIYYYVKNKSGSVKGWIWHGYLKKGKAPFGLKYAKNAIALDYTTGKAVWSKSANTVRPIASVSKLMTLYLVLKKVDGSATKWNQVVDTSSKGLIAMGKSSACGGFLFKTGHKYTVKELYDAALLDSSNNAAIALGKWVAGSNAKFIKQMNAQAKSWNLGKASFVSASGLENDDLKAFGYAYGSKNANMVSAKDVALIARHLIKDYPRILTDGAVGSKNVDGQLCYNYNNLLKGRKYYQSSLKVDGLKTGYTPLAGYCFVGTGQKSGKHRVITVVLHDINEFTETRSLMNHAYTYSSMNN</sequence>